<dbReference type="GO" id="GO:0005524">
    <property type="term" value="F:ATP binding"/>
    <property type="evidence" value="ECO:0007669"/>
    <property type="project" value="UniProtKB-KW"/>
</dbReference>
<keyword evidence="2 5" id="KW-0378">Hydrolase</keyword>
<reference evidence="9" key="2">
    <citation type="submission" date="2025-05" db="UniProtKB">
        <authorList>
            <consortium name="RefSeq"/>
        </authorList>
    </citation>
    <scope>IDENTIFICATION</scope>
</reference>
<evidence type="ECO:0000256" key="5">
    <source>
        <dbReference type="RuleBase" id="RU003833"/>
    </source>
</evidence>
<organism evidence="7">
    <name type="scientific">Aplysia californica</name>
    <name type="common">California sea hare</name>
    <dbReference type="NCBI Taxonomy" id="6500"/>
    <lineage>
        <taxon>Eukaryota</taxon>
        <taxon>Metazoa</taxon>
        <taxon>Spiralia</taxon>
        <taxon>Lophotrochozoa</taxon>
        <taxon>Mollusca</taxon>
        <taxon>Gastropoda</taxon>
        <taxon>Heterobranchia</taxon>
        <taxon>Euthyneura</taxon>
        <taxon>Tectipleura</taxon>
        <taxon>Aplysiida</taxon>
        <taxon>Aplysioidea</taxon>
        <taxon>Aplysiidae</taxon>
        <taxon>Aplysia</taxon>
    </lineage>
</organism>
<dbReference type="GO" id="GO:0004382">
    <property type="term" value="F:GDP phosphatase activity"/>
    <property type="evidence" value="ECO:0007669"/>
    <property type="project" value="TreeGrafter"/>
</dbReference>
<proteinExistence type="evidence at transcript level"/>
<gene>
    <name evidence="9" type="primary">LOC100533297</name>
</gene>
<dbReference type="SMR" id="Q8I819"/>
<dbReference type="GO" id="GO:0017111">
    <property type="term" value="F:ribonucleoside triphosphate phosphatase activity"/>
    <property type="evidence" value="ECO:0007669"/>
    <property type="project" value="TreeGrafter"/>
</dbReference>
<dbReference type="GeneID" id="100533297"/>
<dbReference type="Pfam" id="PF01150">
    <property type="entry name" value="GDA1_CD39"/>
    <property type="match status" value="1"/>
</dbReference>
<dbReference type="Proteomes" id="UP000694888">
    <property type="component" value="Unplaced"/>
</dbReference>
<reference evidence="7 9" key="1">
    <citation type="journal article" date="2004" name="J. Biol. Chem.">
        <title>Characterization of Aplysia enticin and temptin, two novel water-borne protein pheromones that act in concert with attractin to stimulate mate attraction.</title>
        <authorList>
            <person name="Cummins S.F."/>
            <person name="Nichols A.E."/>
            <person name="Amare A."/>
            <person name="Hummon A.B."/>
            <person name="Sweedler J.V."/>
            <person name="Nagle G.T."/>
        </authorList>
    </citation>
    <scope>NUCLEOTIDE SEQUENCE</scope>
    <source>
        <tissue evidence="7">Albumen gland</tissue>
    </source>
</reference>
<evidence type="ECO:0000256" key="2">
    <source>
        <dbReference type="ARBA" id="ARBA00022801"/>
    </source>
</evidence>
<dbReference type="GO" id="GO:0009134">
    <property type="term" value="P:nucleoside diphosphate catabolic process"/>
    <property type="evidence" value="ECO:0007669"/>
    <property type="project" value="TreeGrafter"/>
</dbReference>
<evidence type="ECO:0000313" key="8">
    <source>
        <dbReference type="Proteomes" id="UP000694888"/>
    </source>
</evidence>
<feature type="chain" id="PRO_5004308460" evidence="6 9">
    <location>
        <begin position="17"/>
        <end position="427"/>
    </location>
</feature>
<evidence type="ECO:0000313" key="9">
    <source>
        <dbReference type="RefSeq" id="NP_001191525.1"/>
    </source>
</evidence>
<evidence type="ECO:0000256" key="4">
    <source>
        <dbReference type="PIRSR" id="PIRSR600407-2"/>
    </source>
</evidence>
<sequence>MLYLAVALLVVVSVGGLSLPQQHVEYGVMFDAGSTGTRVRIYSYTWDNSVPLGIKNMVQVSSMKVRPGLSSLLNNVSGIQNYLQPLMDMASSSVPKAQQAETPILFMATAGMRFEPQDESEKVLDEVRRLFRHPSFNPFNYTQPNVQVLSGEEEGVYAWVALNYILGYFDSIKPVNETAGIMEMGGGSTQIAFIPEDQPYEGEYSVILAKRKFDLYVHSYLNYGTNGIQRQVAEELVRIQEPDNPCVLKGDSKSFLLQKGSYVQMNGTGEPNFCELLLWPLIEPEYGIECEPKPCAIKNQYMPELPSIPFYALQGFAYAAKDLGVLGEESSLDLRKMLENGTEYCRQTLQEAIAAGASLEYASQNCLISLYTPLLLEGVYNVREVNQLKAPLDINGRRIEWAMGALIVDISEMKTGIYSAVSPRRRR</sequence>
<feature type="active site" description="Proton acceptor" evidence="3">
    <location>
        <position position="154"/>
    </location>
</feature>
<evidence type="ECO:0000256" key="6">
    <source>
        <dbReference type="SAM" id="SignalP"/>
    </source>
</evidence>
<dbReference type="CDD" id="cd24003">
    <property type="entry name" value="ASKHA_NBD_GDA1_CD39_NTPase"/>
    <property type="match status" value="1"/>
</dbReference>
<feature type="signal peptide" evidence="6 9">
    <location>
        <begin position="1"/>
        <end position="16"/>
    </location>
</feature>
<dbReference type="RefSeq" id="NP_001191525.1">
    <property type="nucleotide sequence ID" value="NM_001204596.1"/>
</dbReference>
<dbReference type="PROSITE" id="PS01238">
    <property type="entry name" value="GDA1_CD39_NTPASE"/>
    <property type="match status" value="1"/>
</dbReference>
<accession>Q8I819</accession>
<evidence type="ECO:0000256" key="1">
    <source>
        <dbReference type="ARBA" id="ARBA00009283"/>
    </source>
</evidence>
<feature type="binding site" evidence="4">
    <location>
        <begin position="186"/>
        <end position="190"/>
    </location>
    <ligand>
        <name>ATP</name>
        <dbReference type="ChEBI" id="CHEBI:30616"/>
    </ligand>
</feature>
<evidence type="ECO:0000256" key="3">
    <source>
        <dbReference type="PIRSR" id="PIRSR600407-1"/>
    </source>
</evidence>
<evidence type="ECO:0000313" key="7">
    <source>
        <dbReference type="EMBL" id="AAN83921.1"/>
    </source>
</evidence>
<dbReference type="PANTHER" id="PTHR11782">
    <property type="entry name" value="ADENOSINE/GUANOSINE DIPHOSPHATASE"/>
    <property type="match status" value="1"/>
</dbReference>
<dbReference type="EMBL" id="AY162289">
    <property type="protein sequence ID" value="AAN83921.1"/>
    <property type="molecule type" value="mRNA"/>
</dbReference>
<dbReference type="GO" id="GO:0045134">
    <property type="term" value="F:UDP phosphatase activity"/>
    <property type="evidence" value="ECO:0007669"/>
    <property type="project" value="TreeGrafter"/>
</dbReference>
<dbReference type="OrthoDB" id="6372431at2759"/>
<keyword evidence="6 9" id="KW-0732">Signal</keyword>
<dbReference type="PANTHER" id="PTHR11782:SF83">
    <property type="entry name" value="GUANOSINE-DIPHOSPHATASE"/>
    <property type="match status" value="1"/>
</dbReference>
<dbReference type="InterPro" id="IPR000407">
    <property type="entry name" value="GDA1_CD39_NTPase"/>
</dbReference>
<name>Q8I819_APLCA</name>
<protein>
    <submittedName>
        <fullName evidence="9">Uncharacterized protein LOC100533297 precursor</fullName>
    </submittedName>
</protein>
<keyword evidence="8" id="KW-1185">Reference proteome</keyword>
<keyword evidence="4" id="KW-0067">ATP-binding</keyword>
<comment type="similarity">
    <text evidence="1 5">Belongs to the GDA1/CD39 NTPase family.</text>
</comment>
<dbReference type="GO" id="GO:0005886">
    <property type="term" value="C:plasma membrane"/>
    <property type="evidence" value="ECO:0007669"/>
    <property type="project" value="TreeGrafter"/>
</dbReference>
<dbReference type="AlphaFoldDB" id="Q8I819"/>
<dbReference type="Gene3D" id="3.30.420.150">
    <property type="entry name" value="Exopolyphosphatase. Domain 2"/>
    <property type="match status" value="1"/>
</dbReference>
<keyword evidence="4" id="KW-0547">Nucleotide-binding</keyword>
<dbReference type="Gene3D" id="3.30.420.40">
    <property type="match status" value="1"/>
</dbReference>